<dbReference type="EMBL" id="JAQQWN010000002">
    <property type="protein sequence ID" value="KAK8094968.1"/>
    <property type="molecule type" value="Genomic_DNA"/>
</dbReference>
<dbReference type="InterPro" id="IPR045518">
    <property type="entry name" value="2EXR"/>
</dbReference>
<dbReference type="Pfam" id="PF20150">
    <property type="entry name" value="2EXR"/>
    <property type="match status" value="1"/>
</dbReference>
<comment type="caution">
    <text evidence="2">The sequence shown here is derived from an EMBL/GenBank/DDBJ whole genome shotgun (WGS) entry which is preliminary data.</text>
</comment>
<dbReference type="Proteomes" id="UP001433268">
    <property type="component" value="Unassembled WGS sequence"/>
</dbReference>
<accession>A0ABR1XEE3</accession>
<sequence>MPTFTCFNKLPPELRHMVWNEALLEEVESRFVLVHRVSMKVLPHKKTNKSAILAANQESRGRALKFYDMQLEVWTFAPIEVDHKRELDLFAETH</sequence>
<dbReference type="GeneID" id="92039028"/>
<dbReference type="RefSeq" id="XP_066675741.1">
    <property type="nucleotide sequence ID" value="XM_066805968.1"/>
</dbReference>
<reference evidence="2 3" key="1">
    <citation type="submission" date="2023-01" db="EMBL/GenBank/DDBJ databases">
        <title>Analysis of 21 Apiospora genomes using comparative genomics revels a genus with tremendous synthesis potential of carbohydrate active enzymes and secondary metabolites.</title>
        <authorList>
            <person name="Sorensen T."/>
        </authorList>
    </citation>
    <scope>NUCLEOTIDE SEQUENCE [LARGE SCALE GENOMIC DNA]</scope>
    <source>
        <strain evidence="2 3">CBS 114990</strain>
    </source>
</reference>
<gene>
    <name evidence="2" type="ORF">PG997_001653</name>
</gene>
<proteinExistence type="predicted"/>
<keyword evidence="3" id="KW-1185">Reference proteome</keyword>
<evidence type="ECO:0000313" key="2">
    <source>
        <dbReference type="EMBL" id="KAK8094968.1"/>
    </source>
</evidence>
<organism evidence="2 3">
    <name type="scientific">Apiospora hydei</name>
    <dbReference type="NCBI Taxonomy" id="1337664"/>
    <lineage>
        <taxon>Eukaryota</taxon>
        <taxon>Fungi</taxon>
        <taxon>Dikarya</taxon>
        <taxon>Ascomycota</taxon>
        <taxon>Pezizomycotina</taxon>
        <taxon>Sordariomycetes</taxon>
        <taxon>Xylariomycetidae</taxon>
        <taxon>Amphisphaeriales</taxon>
        <taxon>Apiosporaceae</taxon>
        <taxon>Apiospora</taxon>
    </lineage>
</organism>
<evidence type="ECO:0000313" key="3">
    <source>
        <dbReference type="Proteomes" id="UP001433268"/>
    </source>
</evidence>
<feature type="domain" description="2EXR" evidence="1">
    <location>
        <begin position="4"/>
        <end position="73"/>
    </location>
</feature>
<protein>
    <recommendedName>
        <fullName evidence="1">2EXR domain-containing protein</fullName>
    </recommendedName>
</protein>
<evidence type="ECO:0000259" key="1">
    <source>
        <dbReference type="Pfam" id="PF20150"/>
    </source>
</evidence>
<name>A0ABR1XEE3_9PEZI</name>